<dbReference type="Pfam" id="PF08125">
    <property type="entry name" value="Mannitol_dh_C"/>
    <property type="match status" value="1"/>
</dbReference>
<dbReference type="Pfam" id="PF01232">
    <property type="entry name" value="Mannitol_dh"/>
    <property type="match status" value="1"/>
</dbReference>
<dbReference type="InterPro" id="IPR008927">
    <property type="entry name" value="6-PGluconate_DH-like_C_sf"/>
</dbReference>
<dbReference type="InterPro" id="IPR013328">
    <property type="entry name" value="6PGD_dom2"/>
</dbReference>
<dbReference type="InterPro" id="IPR000669">
    <property type="entry name" value="Mannitol_DH"/>
</dbReference>
<evidence type="ECO:0000256" key="4">
    <source>
        <dbReference type="ARBA" id="ARBA00023002"/>
    </source>
</evidence>
<evidence type="ECO:0000313" key="10">
    <source>
        <dbReference type="Proteomes" id="UP001316189"/>
    </source>
</evidence>
<reference evidence="9 10" key="1">
    <citation type="submission" date="2022-07" db="EMBL/GenBank/DDBJ databases">
        <title>Novel species in genus cellulomonas.</title>
        <authorList>
            <person name="Ye L."/>
        </authorList>
    </citation>
    <scope>NUCLEOTIDE SEQUENCE [LARGE SCALE GENOMIC DNA]</scope>
    <source>
        <strain evidence="10">zg-Y338</strain>
    </source>
</reference>
<dbReference type="EMBL" id="CP101988">
    <property type="protein sequence ID" value="UUI75747.1"/>
    <property type="molecule type" value="Genomic_DNA"/>
</dbReference>
<dbReference type="InterPro" id="IPR036291">
    <property type="entry name" value="NAD(P)-bd_dom_sf"/>
</dbReference>
<dbReference type="SUPFAM" id="SSF48179">
    <property type="entry name" value="6-phosphogluconate dehydrogenase C-terminal domain-like"/>
    <property type="match status" value="1"/>
</dbReference>
<protein>
    <recommendedName>
        <fullName evidence="3">Mannitol-1-phosphate 5-dehydrogenase</fullName>
        <ecNumber evidence="2">1.1.1.17</ecNumber>
    </recommendedName>
</protein>
<keyword evidence="10" id="KW-1185">Reference proteome</keyword>
<accession>A0ABY5KZ00</accession>
<dbReference type="Gene3D" id="3.40.50.720">
    <property type="entry name" value="NAD(P)-binding Rossmann-like Domain"/>
    <property type="match status" value="1"/>
</dbReference>
<feature type="domain" description="Mannitol dehydrogenase N-terminal" evidence="7">
    <location>
        <begin position="32"/>
        <end position="292"/>
    </location>
</feature>
<evidence type="ECO:0000259" key="8">
    <source>
        <dbReference type="Pfam" id="PF08125"/>
    </source>
</evidence>
<gene>
    <name evidence="9" type="ORF">NP064_02165</name>
</gene>
<sequence length="496" mass="51784">MTDSRQRLSFDALDGLGAALRPAHDPRGLQIGIVHLGLGAFHRAHQAVFTEDALAATGDTRWGILGATQRSATVVEQLRPQDGLYGVLTKGDGSTSLRVVGSLRQVAFPGEETGAVLDGIAAPTTHIVSLTVTEKGYRRTASGAPDLADPGVAADVAALRAELEGPTGVVEPSRTPIGLLVRGLALRWGRCGAPLTVVCCDNMVDNGATVRALVLAVAAAAGPRGERLAGWVEDAVRFPATMVDRIVPATSPAHRAEAAGLLGLQDEGLVVGEPFSQWVVQDDFAGPRPRWDLAGATLTGDVEPFERAKLRILNGTHSTLAYLGALRGHRTIAEAVADPELESIARALIDEDVIPTLSAPAGLDLEAYRESVLERFANPNTGHTTIQVAMDGSQKLPIRLLGTVTDRLAAGATPRAAARAIAAWAVFVARAGDDGTLDDPMADVLRAAVSGAPDGLADRLLDLGQVFPAEVAGSEAFRAEVRAGVRDLQRGPVPAR</sequence>
<dbReference type="PANTHER" id="PTHR43362:SF1">
    <property type="entry name" value="MANNITOL DEHYDROGENASE 2-RELATED"/>
    <property type="match status" value="1"/>
</dbReference>
<dbReference type="InterPro" id="IPR013131">
    <property type="entry name" value="Mannitol_DH_N"/>
</dbReference>
<dbReference type="PANTHER" id="PTHR43362">
    <property type="entry name" value="MANNITOL DEHYDROGENASE DSF1-RELATED"/>
    <property type="match status" value="1"/>
</dbReference>
<dbReference type="InterPro" id="IPR023027">
    <property type="entry name" value="Mannitol_DH_CS"/>
</dbReference>
<evidence type="ECO:0000256" key="1">
    <source>
        <dbReference type="ARBA" id="ARBA00006541"/>
    </source>
</evidence>
<evidence type="ECO:0000313" key="9">
    <source>
        <dbReference type="EMBL" id="UUI75747.1"/>
    </source>
</evidence>
<evidence type="ECO:0000256" key="2">
    <source>
        <dbReference type="ARBA" id="ARBA00012939"/>
    </source>
</evidence>
<dbReference type="EC" id="1.1.1.17" evidence="2"/>
<dbReference type="PRINTS" id="PR00084">
    <property type="entry name" value="MTLDHDRGNASE"/>
</dbReference>
<comment type="catalytic activity">
    <reaction evidence="6">
        <text>D-mannitol 1-phosphate + NAD(+) = beta-D-fructose 6-phosphate + NADH + H(+)</text>
        <dbReference type="Rhea" id="RHEA:19661"/>
        <dbReference type="ChEBI" id="CHEBI:15378"/>
        <dbReference type="ChEBI" id="CHEBI:57540"/>
        <dbReference type="ChEBI" id="CHEBI:57634"/>
        <dbReference type="ChEBI" id="CHEBI:57945"/>
        <dbReference type="ChEBI" id="CHEBI:61381"/>
        <dbReference type="EC" id="1.1.1.17"/>
    </reaction>
</comment>
<evidence type="ECO:0000256" key="3">
    <source>
        <dbReference type="ARBA" id="ARBA00016219"/>
    </source>
</evidence>
<organism evidence="9 10">
    <name type="scientific">Cellulomonas chengniuliangii</name>
    <dbReference type="NCBI Taxonomy" id="2968084"/>
    <lineage>
        <taxon>Bacteria</taxon>
        <taxon>Bacillati</taxon>
        <taxon>Actinomycetota</taxon>
        <taxon>Actinomycetes</taxon>
        <taxon>Micrococcales</taxon>
        <taxon>Cellulomonadaceae</taxon>
        <taxon>Cellulomonas</taxon>
    </lineage>
</organism>
<proteinExistence type="inferred from homology"/>
<dbReference type="Gene3D" id="1.10.1040.10">
    <property type="entry name" value="N-(1-d-carboxylethyl)-l-norvaline Dehydrogenase, domain 2"/>
    <property type="match status" value="1"/>
</dbReference>
<dbReference type="InterPro" id="IPR013118">
    <property type="entry name" value="Mannitol_DH_C"/>
</dbReference>
<keyword evidence="5" id="KW-0520">NAD</keyword>
<dbReference type="PROSITE" id="PS00974">
    <property type="entry name" value="MANNITOL_DHGENASE"/>
    <property type="match status" value="1"/>
</dbReference>
<feature type="domain" description="Mannitol dehydrogenase C-terminal" evidence="8">
    <location>
        <begin position="301"/>
        <end position="485"/>
    </location>
</feature>
<dbReference type="InterPro" id="IPR050988">
    <property type="entry name" value="Mannitol_DH/Oxidoreductase"/>
</dbReference>
<evidence type="ECO:0000256" key="6">
    <source>
        <dbReference type="ARBA" id="ARBA00048615"/>
    </source>
</evidence>
<dbReference type="RefSeq" id="WP_227568153.1">
    <property type="nucleotide sequence ID" value="NZ_CP101988.1"/>
</dbReference>
<evidence type="ECO:0000259" key="7">
    <source>
        <dbReference type="Pfam" id="PF01232"/>
    </source>
</evidence>
<evidence type="ECO:0000256" key="5">
    <source>
        <dbReference type="ARBA" id="ARBA00023027"/>
    </source>
</evidence>
<name>A0ABY5KZ00_9CELL</name>
<comment type="similarity">
    <text evidence="1">Belongs to the mannitol dehydrogenase family.</text>
</comment>
<dbReference type="Proteomes" id="UP001316189">
    <property type="component" value="Chromosome"/>
</dbReference>
<keyword evidence="4" id="KW-0560">Oxidoreductase</keyword>
<dbReference type="SUPFAM" id="SSF51735">
    <property type="entry name" value="NAD(P)-binding Rossmann-fold domains"/>
    <property type="match status" value="1"/>
</dbReference>